<gene>
    <name evidence="2" type="ORF">SNAT2548_LOCUS19891</name>
</gene>
<dbReference type="AlphaFoldDB" id="A0A812PKZ2"/>
<keyword evidence="1" id="KW-1133">Transmembrane helix</keyword>
<dbReference type="EMBL" id="CAJNDS010002191">
    <property type="protein sequence ID" value="CAE7366296.1"/>
    <property type="molecule type" value="Genomic_DNA"/>
</dbReference>
<dbReference type="OrthoDB" id="409087at2759"/>
<evidence type="ECO:0000313" key="2">
    <source>
        <dbReference type="EMBL" id="CAE7366296.1"/>
    </source>
</evidence>
<name>A0A812PKZ2_9DINO</name>
<evidence type="ECO:0000256" key="1">
    <source>
        <dbReference type="SAM" id="Phobius"/>
    </source>
</evidence>
<keyword evidence="3" id="KW-1185">Reference proteome</keyword>
<sequence>MLSPRPWSTTNVLGHVLFIVSWWVRGTTGYTIAAGSWKLNARKQSEGSSAYIANVLTKHRDDLIIWYEMDTVLAVINWANIADNIRGRGYACNQGPGQSPALPYSGLNSKGPKNGVHALLVCARGSGFSFDAGPKSCCTARGKPNKNVLVQTVHVQVNCKVVELMILGVNFDTHDGEKAEQIELLLREVRRQQADASRQGHLFQAILVGDINDRIVLKTDARLDVEVAYMRPWTHMRKVVSLTNRSQAILRHLLVTNHGRRELLSWDVKYFDDTAVGGVSVRHPSRTFCDAFFLQTDWWRESQRDPEPVTYKYTPWDQLVASDIVDDIANVASSTGRNLHNLNESRDSDDGWAVSFAELERALRVRGRATNSLDPTSMPSFFMMSDHIPKTKFQVEDAQTYLNSNMKKDPVYLSFGWLDSVGFLRPKLSGNLGFDMVFLDFETDFGVRGGDHAFTHARLYLMPAGAVRKNFLGQWVWAIGGGAAVLGLLVCGMCKHSRRCWRRSNTD</sequence>
<reference evidence="2" key="1">
    <citation type="submission" date="2021-02" db="EMBL/GenBank/DDBJ databases">
        <authorList>
            <person name="Dougan E. K."/>
            <person name="Rhodes N."/>
            <person name="Thang M."/>
            <person name="Chan C."/>
        </authorList>
    </citation>
    <scope>NUCLEOTIDE SEQUENCE</scope>
</reference>
<comment type="caution">
    <text evidence="2">The sequence shown here is derived from an EMBL/GenBank/DDBJ whole genome shotgun (WGS) entry which is preliminary data.</text>
</comment>
<evidence type="ECO:0000313" key="3">
    <source>
        <dbReference type="Proteomes" id="UP000604046"/>
    </source>
</evidence>
<proteinExistence type="predicted"/>
<dbReference type="Proteomes" id="UP000604046">
    <property type="component" value="Unassembled WGS sequence"/>
</dbReference>
<keyword evidence="1" id="KW-0812">Transmembrane</keyword>
<feature type="transmembrane region" description="Helical" evidence="1">
    <location>
        <begin position="475"/>
        <end position="494"/>
    </location>
</feature>
<evidence type="ECO:0008006" key="4">
    <source>
        <dbReference type="Google" id="ProtNLM"/>
    </source>
</evidence>
<organism evidence="2 3">
    <name type="scientific">Symbiodinium natans</name>
    <dbReference type="NCBI Taxonomy" id="878477"/>
    <lineage>
        <taxon>Eukaryota</taxon>
        <taxon>Sar</taxon>
        <taxon>Alveolata</taxon>
        <taxon>Dinophyceae</taxon>
        <taxon>Suessiales</taxon>
        <taxon>Symbiodiniaceae</taxon>
        <taxon>Symbiodinium</taxon>
    </lineage>
</organism>
<accession>A0A812PKZ2</accession>
<keyword evidence="1" id="KW-0472">Membrane</keyword>
<protein>
    <recommendedName>
        <fullName evidence="4">Endonuclease/exonuclease/phosphatase domain-containing protein</fullName>
    </recommendedName>
</protein>